<evidence type="ECO:0000313" key="5">
    <source>
        <dbReference type="Proteomes" id="UP000274822"/>
    </source>
</evidence>
<dbReference type="PANTHER" id="PTHR24223:SF353">
    <property type="entry name" value="ABC TRANSPORTER ATP-BINDING PROTEIN_PERMEASE VMR1-RELATED"/>
    <property type="match status" value="1"/>
</dbReference>
<accession>A0A433Q5T4</accession>
<proteinExistence type="predicted"/>
<evidence type="ECO:0000313" key="4">
    <source>
        <dbReference type="EMBL" id="RUS25134.1"/>
    </source>
</evidence>
<reference evidence="4 5" key="1">
    <citation type="journal article" date="2018" name="New Phytol.">
        <title>Phylogenomics of Endogonaceae and evolution of mycorrhizas within Mucoromycota.</title>
        <authorList>
            <person name="Chang Y."/>
            <person name="Desiro A."/>
            <person name="Na H."/>
            <person name="Sandor L."/>
            <person name="Lipzen A."/>
            <person name="Clum A."/>
            <person name="Barry K."/>
            <person name="Grigoriev I.V."/>
            <person name="Martin F.M."/>
            <person name="Stajich J.E."/>
            <person name="Smith M.E."/>
            <person name="Bonito G."/>
            <person name="Spatafora J.W."/>
        </authorList>
    </citation>
    <scope>NUCLEOTIDE SEQUENCE [LARGE SCALE GENOMIC DNA]</scope>
    <source>
        <strain evidence="4 5">AD002</strain>
    </source>
</reference>
<organism evidence="4 5">
    <name type="scientific">Jimgerdemannia flammicorona</name>
    <dbReference type="NCBI Taxonomy" id="994334"/>
    <lineage>
        <taxon>Eukaryota</taxon>
        <taxon>Fungi</taxon>
        <taxon>Fungi incertae sedis</taxon>
        <taxon>Mucoromycota</taxon>
        <taxon>Mucoromycotina</taxon>
        <taxon>Endogonomycetes</taxon>
        <taxon>Endogonales</taxon>
        <taxon>Endogonaceae</taxon>
        <taxon>Jimgerdemannia</taxon>
    </lineage>
</organism>
<evidence type="ECO:0000256" key="3">
    <source>
        <dbReference type="ARBA" id="ARBA00022840"/>
    </source>
</evidence>
<keyword evidence="3" id="KW-0067">ATP-binding</keyword>
<keyword evidence="2" id="KW-0547">Nucleotide-binding</keyword>
<dbReference type="EMBL" id="RBNJ01013828">
    <property type="protein sequence ID" value="RUS25134.1"/>
    <property type="molecule type" value="Genomic_DNA"/>
</dbReference>
<dbReference type="SUPFAM" id="SSF52540">
    <property type="entry name" value="P-loop containing nucleoside triphosphate hydrolases"/>
    <property type="match status" value="1"/>
</dbReference>
<dbReference type="GO" id="GO:0005524">
    <property type="term" value="F:ATP binding"/>
    <property type="evidence" value="ECO:0007669"/>
    <property type="project" value="UniProtKB-KW"/>
</dbReference>
<dbReference type="GO" id="GO:0000329">
    <property type="term" value="C:fungal-type vacuole membrane"/>
    <property type="evidence" value="ECO:0007669"/>
    <property type="project" value="TreeGrafter"/>
</dbReference>
<comment type="caution">
    <text evidence="4">The sequence shown here is derived from an EMBL/GenBank/DDBJ whole genome shotgun (WGS) entry which is preliminary data.</text>
</comment>
<dbReference type="Gene3D" id="3.40.50.300">
    <property type="entry name" value="P-loop containing nucleotide triphosphate hydrolases"/>
    <property type="match status" value="1"/>
</dbReference>
<protein>
    <submittedName>
        <fullName evidence="4">Multidrug resistance associated protein 2</fullName>
    </submittedName>
</protein>
<evidence type="ECO:0000256" key="2">
    <source>
        <dbReference type="ARBA" id="ARBA00022741"/>
    </source>
</evidence>
<dbReference type="InterPro" id="IPR027417">
    <property type="entry name" value="P-loop_NTPase"/>
</dbReference>
<dbReference type="Proteomes" id="UP000274822">
    <property type="component" value="Unassembled WGS sequence"/>
</dbReference>
<evidence type="ECO:0000256" key="1">
    <source>
        <dbReference type="ARBA" id="ARBA00022737"/>
    </source>
</evidence>
<gene>
    <name evidence="4" type="ORF">BC938DRAFT_472588</name>
</gene>
<keyword evidence="1" id="KW-0677">Repeat</keyword>
<sequence>MDHTAWLQNDTIKNNILFGSKFEEQRYRDVLFQCALLPDLAVLDAGDETEIGEKGITLSGGQKQRVALARGWQLY</sequence>
<dbReference type="InterPro" id="IPR050173">
    <property type="entry name" value="ABC_transporter_C-like"/>
</dbReference>
<keyword evidence="5" id="KW-1185">Reference proteome</keyword>
<dbReference type="AlphaFoldDB" id="A0A433Q5T4"/>
<name>A0A433Q5T4_9FUNG</name>
<dbReference type="PANTHER" id="PTHR24223">
    <property type="entry name" value="ATP-BINDING CASSETTE SUB-FAMILY C"/>
    <property type="match status" value="1"/>
</dbReference>
<dbReference type="GO" id="GO:0042626">
    <property type="term" value="F:ATPase-coupled transmembrane transporter activity"/>
    <property type="evidence" value="ECO:0007669"/>
    <property type="project" value="TreeGrafter"/>
</dbReference>